<accession>A0ABP8JXG6</accession>
<feature type="compositionally biased region" description="Basic residues" evidence="1">
    <location>
        <begin position="83"/>
        <end position="101"/>
    </location>
</feature>
<evidence type="ECO:0000313" key="3">
    <source>
        <dbReference type="EMBL" id="GAA4397526.1"/>
    </source>
</evidence>
<name>A0ABP8JXG6_9ACTN</name>
<comment type="caution">
    <text evidence="3">The sequence shown here is derived from an EMBL/GenBank/DDBJ whole genome shotgun (WGS) entry which is preliminary data.</text>
</comment>
<evidence type="ECO:0000313" key="4">
    <source>
        <dbReference type="Proteomes" id="UP001500635"/>
    </source>
</evidence>
<evidence type="ECO:0000256" key="1">
    <source>
        <dbReference type="SAM" id="MobiDB-lite"/>
    </source>
</evidence>
<dbReference type="SMART" id="SM00834">
    <property type="entry name" value="CxxC_CXXC_SSSS"/>
    <property type="match status" value="1"/>
</dbReference>
<feature type="domain" description="Putative regulatory protein FmdB zinc ribbon" evidence="2">
    <location>
        <begin position="1"/>
        <end position="42"/>
    </location>
</feature>
<protein>
    <recommendedName>
        <fullName evidence="2">Putative regulatory protein FmdB zinc ribbon domain-containing protein</fullName>
    </recommendedName>
</protein>
<evidence type="ECO:0000259" key="2">
    <source>
        <dbReference type="SMART" id="SM00834"/>
    </source>
</evidence>
<reference evidence="4" key="1">
    <citation type="journal article" date="2019" name="Int. J. Syst. Evol. Microbiol.">
        <title>The Global Catalogue of Microorganisms (GCM) 10K type strain sequencing project: providing services to taxonomists for standard genome sequencing and annotation.</title>
        <authorList>
            <consortium name="The Broad Institute Genomics Platform"/>
            <consortium name="The Broad Institute Genome Sequencing Center for Infectious Disease"/>
            <person name="Wu L."/>
            <person name="Ma J."/>
        </authorList>
    </citation>
    <scope>NUCLEOTIDE SEQUENCE [LARGE SCALE GENOMIC DNA]</scope>
    <source>
        <strain evidence="4">JCM 17688</strain>
    </source>
</reference>
<gene>
    <name evidence="3" type="ORF">GCM10023147_32930</name>
</gene>
<keyword evidence="4" id="KW-1185">Reference proteome</keyword>
<dbReference type="EMBL" id="BAABFR010000056">
    <property type="protein sequence ID" value="GAA4397526.1"/>
    <property type="molecule type" value="Genomic_DNA"/>
</dbReference>
<dbReference type="InterPro" id="IPR013429">
    <property type="entry name" value="Regulatory_FmdB_Zinc_ribbon"/>
</dbReference>
<organism evidence="3 4">
    <name type="scientific">Tsukamurella soli</name>
    <dbReference type="NCBI Taxonomy" id="644556"/>
    <lineage>
        <taxon>Bacteria</taxon>
        <taxon>Bacillati</taxon>
        <taxon>Actinomycetota</taxon>
        <taxon>Actinomycetes</taxon>
        <taxon>Mycobacteriales</taxon>
        <taxon>Tsukamurellaceae</taxon>
        <taxon>Tsukamurella</taxon>
    </lineage>
</organism>
<dbReference type="NCBIfam" id="TIGR02605">
    <property type="entry name" value="CxxC_CxxC_SSSS"/>
    <property type="match status" value="1"/>
</dbReference>
<dbReference type="Proteomes" id="UP001500635">
    <property type="component" value="Unassembled WGS sequence"/>
</dbReference>
<proteinExistence type="predicted"/>
<sequence>MPTYLFRCPRCGAFERAYPMADVPARAPCPACPGVGLRRPTSPALIAPGSAVVRLIDATERTAHEPDVVGAPPRPTTTAAAGPHRRPAITRNPLHHKLPRP</sequence>
<dbReference type="RefSeq" id="WP_344997938.1">
    <property type="nucleotide sequence ID" value="NZ_BAABFR010000056.1"/>
</dbReference>
<dbReference type="Pfam" id="PF09723">
    <property type="entry name" value="Zn_ribbon_8"/>
    <property type="match status" value="1"/>
</dbReference>
<feature type="region of interest" description="Disordered" evidence="1">
    <location>
        <begin position="63"/>
        <end position="101"/>
    </location>
</feature>